<organism evidence="1">
    <name type="scientific">uncultured Caudovirales phage</name>
    <dbReference type="NCBI Taxonomy" id="2100421"/>
    <lineage>
        <taxon>Viruses</taxon>
        <taxon>Duplodnaviria</taxon>
        <taxon>Heunggongvirae</taxon>
        <taxon>Uroviricota</taxon>
        <taxon>Caudoviricetes</taxon>
        <taxon>Peduoviridae</taxon>
        <taxon>Maltschvirus</taxon>
        <taxon>Maltschvirus maltsch</taxon>
    </lineage>
</organism>
<reference evidence="1" key="1">
    <citation type="submission" date="2020-04" db="EMBL/GenBank/DDBJ databases">
        <authorList>
            <person name="Chiriac C."/>
            <person name="Salcher M."/>
            <person name="Ghai R."/>
            <person name="Kavagutti S V."/>
        </authorList>
    </citation>
    <scope>NUCLEOTIDE SEQUENCE</scope>
</reference>
<accession>A0A6J5M6F8</accession>
<sequence length="652" mass="65998">MGASKFPNDQNSKLVDENGLPIDATNPLDVQLSDNTFKLVDPVNPLNAAFVDSSGNLQVEVNNFPATQPISGNVGITGTPTVYVDTETLPGGGKKSLSVTGAVTVLNSVSGDAALPLIVGGTVKLDQAAAGANHVELVDAAGGVLGQSSANPLVVSAGTTPVVNMAGDVLDVEIKSGSNTAAVDANGKLAVNINAGGTSPSVVASISSIITSDKLNVKTTGTDTVAVTGSVNIGTMPAITVSDVGIKTTANTVKIDQATAGANNIKIVDTTNSTHVAKVSNNGSVHTVITNDNASAIPTTITNTPNVNVSTLPVVRIDQATANANHVEIVDSGGVSNQATNPLYTSTVLKDGANQAVIDASGVLSVKFPSAQNVSVSNTPSVRVDQSVAGANHVEIVNAGGLANSAVEPLFTSTTITNTPNVTVANASVNVSASANLPVQGTVAISTINGIAPAIDASGNLSIEIAGTGNTVGLSTSANEIKINQATPNANHVEIVNSAGAVNGAANPLFTKAEITNDVFTIPETRYDMTQTGNSQTFWYSDFTLLNTVSQTLILGITGFKIRVDKVIGTIDPSLTSTAYGKSFQLRQGGNIICNLVTQSAGTAGLAEQFVFEPPAGGLFIQSTQSLSLYNEDTAAGGTGSNFRVTVFGAYV</sequence>
<dbReference type="EMBL" id="LR796409">
    <property type="protein sequence ID" value="CAB4142288.1"/>
    <property type="molecule type" value="Genomic_DNA"/>
</dbReference>
<evidence type="ECO:0000313" key="1">
    <source>
        <dbReference type="EMBL" id="CAB4142288.1"/>
    </source>
</evidence>
<protein>
    <submittedName>
        <fullName evidence="1">Uncharacterized protein</fullName>
    </submittedName>
</protein>
<gene>
    <name evidence="1" type="ORF">UFOVP451_3</name>
</gene>
<name>A0A6J5M6F8_9CAUD</name>
<proteinExistence type="predicted"/>